<reference evidence="2" key="1">
    <citation type="submission" date="2017-09" db="EMBL/GenBank/DDBJ databases">
        <title>Depth-based differentiation of microbial function through sediment-hosted aquifers and enrichment of novel symbionts in the deep terrestrial subsurface.</title>
        <authorList>
            <person name="Probst A.J."/>
            <person name="Ladd B."/>
            <person name="Jarett J.K."/>
            <person name="Geller-Mcgrath D.E."/>
            <person name="Sieber C.M.K."/>
            <person name="Emerson J.B."/>
            <person name="Anantharaman K."/>
            <person name="Thomas B.C."/>
            <person name="Malmstrom R."/>
            <person name="Stieglmeier M."/>
            <person name="Klingl A."/>
            <person name="Woyke T."/>
            <person name="Ryan C.M."/>
            <person name="Banfield J.F."/>
        </authorList>
    </citation>
    <scope>NUCLEOTIDE SEQUENCE [LARGE SCALE GENOMIC DNA]</scope>
</reference>
<comment type="caution">
    <text evidence="1">The sequence shown here is derived from an EMBL/GenBank/DDBJ whole genome shotgun (WGS) entry which is preliminary data.</text>
</comment>
<dbReference type="EMBL" id="PFWZ01000156">
    <property type="protein sequence ID" value="PJA39727.1"/>
    <property type="molecule type" value="Genomic_DNA"/>
</dbReference>
<gene>
    <name evidence="1" type="ORF">CO179_04615</name>
</gene>
<evidence type="ECO:0000313" key="1">
    <source>
        <dbReference type="EMBL" id="PJA39727.1"/>
    </source>
</evidence>
<accession>A0A2M7X0R3</accession>
<dbReference type="AlphaFoldDB" id="A0A2M7X0R3"/>
<name>A0A2M7X0R3_UNCKA</name>
<proteinExistence type="predicted"/>
<dbReference type="Proteomes" id="UP000231195">
    <property type="component" value="Unassembled WGS sequence"/>
</dbReference>
<protein>
    <submittedName>
        <fullName evidence="1">Uncharacterized protein</fullName>
    </submittedName>
</protein>
<evidence type="ECO:0000313" key="2">
    <source>
        <dbReference type="Proteomes" id="UP000231195"/>
    </source>
</evidence>
<organism evidence="1 2">
    <name type="scientific">candidate division WWE3 bacterium CG_4_9_14_3_um_filter_39_7</name>
    <dbReference type="NCBI Taxonomy" id="1975080"/>
    <lineage>
        <taxon>Bacteria</taxon>
        <taxon>Katanobacteria</taxon>
    </lineage>
</organism>
<sequence>MGLTKRNSFKGEEVLNIPLTRKEAEDILTKITAKQTVDPNDLVRFLEYVRKHADFSISTASTNQNTSEE</sequence>